<evidence type="ECO:0000256" key="4">
    <source>
        <dbReference type="ARBA" id="ARBA00022722"/>
    </source>
</evidence>
<reference evidence="10 11" key="1">
    <citation type="submission" date="2016-11" db="EMBL/GenBank/DDBJ databases">
        <title>Comparative genomics of Acidibacillus ferroxidans species.</title>
        <authorList>
            <person name="Oliveira G."/>
            <person name="Nunes G."/>
            <person name="Oliveira R."/>
            <person name="Araujo F."/>
            <person name="Salim A."/>
            <person name="Scholte L."/>
            <person name="Morais D."/>
            <person name="Nancucheo I."/>
            <person name="Johnson D.B."/>
            <person name="Grail B."/>
            <person name="Bittencourt J."/>
            <person name="Valadares R."/>
        </authorList>
    </citation>
    <scope>NUCLEOTIDE SEQUENCE [LARGE SCALE GENOMIC DNA]</scope>
    <source>
        <strain evidence="10 11">Y002</strain>
    </source>
</reference>
<dbReference type="PANTHER" id="PTHR46986">
    <property type="entry name" value="ENDORIBONUCLEASE YBEY, CHLOROPLASTIC"/>
    <property type="match status" value="1"/>
</dbReference>
<comment type="subcellular location">
    <subcellularLocation>
        <location evidence="9">Cytoplasm</location>
    </subcellularLocation>
</comment>
<protein>
    <recommendedName>
        <fullName evidence="9">Endoribonuclease YbeY</fullName>
        <ecNumber evidence="9">3.1.-.-</ecNumber>
    </recommendedName>
</protein>
<dbReference type="NCBIfam" id="TIGR00043">
    <property type="entry name" value="rRNA maturation RNase YbeY"/>
    <property type="match status" value="1"/>
</dbReference>
<evidence type="ECO:0000256" key="8">
    <source>
        <dbReference type="ARBA" id="ARBA00022833"/>
    </source>
</evidence>
<dbReference type="InterPro" id="IPR020549">
    <property type="entry name" value="YbeY_CS"/>
</dbReference>
<feature type="binding site" evidence="9">
    <location>
        <position position="138"/>
    </location>
    <ligand>
        <name>Zn(2+)</name>
        <dbReference type="ChEBI" id="CHEBI:29105"/>
        <note>catalytic</note>
    </ligand>
</feature>
<dbReference type="HAMAP" id="MF_00009">
    <property type="entry name" value="Endoribonucl_YbeY"/>
    <property type="match status" value="1"/>
</dbReference>
<dbReference type="PROSITE" id="PS01306">
    <property type="entry name" value="UPF0054"/>
    <property type="match status" value="1"/>
</dbReference>
<keyword evidence="4 9" id="KW-0540">Nuclease</keyword>
<evidence type="ECO:0000256" key="9">
    <source>
        <dbReference type="HAMAP-Rule" id="MF_00009"/>
    </source>
</evidence>
<dbReference type="EMBL" id="MPDK01000024">
    <property type="protein sequence ID" value="PWI56847.1"/>
    <property type="molecule type" value="Genomic_DNA"/>
</dbReference>
<evidence type="ECO:0000313" key="10">
    <source>
        <dbReference type="EMBL" id="PWI56847.1"/>
    </source>
</evidence>
<evidence type="ECO:0000256" key="1">
    <source>
        <dbReference type="ARBA" id="ARBA00010875"/>
    </source>
</evidence>
<dbReference type="EC" id="3.1.-.-" evidence="9"/>
<feature type="binding site" evidence="9">
    <location>
        <position position="134"/>
    </location>
    <ligand>
        <name>Zn(2+)</name>
        <dbReference type="ChEBI" id="CHEBI:29105"/>
        <note>catalytic</note>
    </ligand>
</feature>
<dbReference type="Proteomes" id="UP000245380">
    <property type="component" value="Unassembled WGS sequence"/>
</dbReference>
<organism evidence="10 11">
    <name type="scientific">Sulfoacidibacillus thermotolerans</name>
    <name type="common">Acidibacillus sulfuroxidans</name>
    <dbReference type="NCBI Taxonomy" id="1765684"/>
    <lineage>
        <taxon>Bacteria</taxon>
        <taxon>Bacillati</taxon>
        <taxon>Bacillota</taxon>
        <taxon>Bacilli</taxon>
        <taxon>Bacillales</taxon>
        <taxon>Alicyclobacillaceae</taxon>
        <taxon>Sulfoacidibacillus</taxon>
    </lineage>
</organism>
<keyword evidence="8 9" id="KW-0862">Zinc</keyword>
<accession>A0A2U3D6E0</accession>
<dbReference type="GO" id="GO:0005737">
    <property type="term" value="C:cytoplasm"/>
    <property type="evidence" value="ECO:0007669"/>
    <property type="project" value="UniProtKB-SubCell"/>
</dbReference>
<keyword evidence="9" id="KW-0963">Cytoplasm</keyword>
<keyword evidence="7 9" id="KW-0378">Hydrolase</keyword>
<comment type="function">
    <text evidence="9">Single strand-specific metallo-endoribonuclease involved in late-stage 70S ribosome quality control and in maturation of the 3' terminus of the 16S rRNA.</text>
</comment>
<dbReference type="GO" id="GO:0006364">
    <property type="term" value="P:rRNA processing"/>
    <property type="evidence" value="ECO:0007669"/>
    <property type="project" value="UniProtKB-UniRule"/>
</dbReference>
<feature type="binding site" evidence="9">
    <location>
        <position position="144"/>
    </location>
    <ligand>
        <name>Zn(2+)</name>
        <dbReference type="ChEBI" id="CHEBI:29105"/>
        <note>catalytic</note>
    </ligand>
</feature>
<name>A0A2U3D6E0_SULT2</name>
<dbReference type="SUPFAM" id="SSF55486">
    <property type="entry name" value="Metalloproteases ('zincins'), catalytic domain"/>
    <property type="match status" value="1"/>
</dbReference>
<evidence type="ECO:0000256" key="7">
    <source>
        <dbReference type="ARBA" id="ARBA00022801"/>
    </source>
</evidence>
<comment type="similarity">
    <text evidence="1 9">Belongs to the endoribonuclease YbeY family.</text>
</comment>
<dbReference type="Pfam" id="PF02130">
    <property type="entry name" value="YbeY"/>
    <property type="match status" value="1"/>
</dbReference>
<keyword evidence="2 9" id="KW-0690">Ribosome biogenesis</keyword>
<dbReference type="InterPro" id="IPR023091">
    <property type="entry name" value="MetalPrtase_cat_dom_sf_prd"/>
</dbReference>
<proteinExistence type="inferred from homology"/>
<gene>
    <name evidence="9" type="primary">ybeY</name>
    <name evidence="10" type="ORF">BM613_11445</name>
</gene>
<dbReference type="OrthoDB" id="9807740at2"/>
<evidence type="ECO:0000256" key="6">
    <source>
        <dbReference type="ARBA" id="ARBA00022759"/>
    </source>
</evidence>
<comment type="cofactor">
    <cofactor evidence="9">
        <name>Zn(2+)</name>
        <dbReference type="ChEBI" id="CHEBI:29105"/>
    </cofactor>
    <text evidence="9">Binds 1 zinc ion.</text>
</comment>
<keyword evidence="5 9" id="KW-0479">Metal-binding</keyword>
<evidence type="ECO:0000313" key="11">
    <source>
        <dbReference type="Proteomes" id="UP000245380"/>
    </source>
</evidence>
<dbReference type="AlphaFoldDB" id="A0A2U3D6E0"/>
<sequence length="168" mass="19035">MEKGGVHVKQAEDLVIHFSNEVLDAALDAKRMEEIANAVCKEIAMRADLPKSEVSITLVDNATIQELNRNYRDRDQVTDVLSFALLEGEDEPQIADPLPIVTLGDIILCWPRIHEQAAEYGHSVEREFAFLTAHGFYHLLGYDHQTEETEQEMMRLQEAVLSALGFER</sequence>
<dbReference type="PANTHER" id="PTHR46986:SF1">
    <property type="entry name" value="ENDORIBONUCLEASE YBEY, CHLOROPLASTIC"/>
    <property type="match status" value="1"/>
</dbReference>
<evidence type="ECO:0000256" key="2">
    <source>
        <dbReference type="ARBA" id="ARBA00022517"/>
    </source>
</evidence>
<dbReference type="Gene3D" id="3.40.390.30">
    <property type="entry name" value="Metalloproteases ('zincins'), catalytic domain"/>
    <property type="match status" value="1"/>
</dbReference>
<dbReference type="GO" id="GO:0004521">
    <property type="term" value="F:RNA endonuclease activity"/>
    <property type="evidence" value="ECO:0007669"/>
    <property type="project" value="UniProtKB-UniRule"/>
</dbReference>
<evidence type="ECO:0000256" key="3">
    <source>
        <dbReference type="ARBA" id="ARBA00022552"/>
    </source>
</evidence>
<evidence type="ECO:0000256" key="5">
    <source>
        <dbReference type="ARBA" id="ARBA00022723"/>
    </source>
</evidence>
<keyword evidence="6 9" id="KW-0255">Endonuclease</keyword>
<dbReference type="GO" id="GO:0004222">
    <property type="term" value="F:metalloendopeptidase activity"/>
    <property type="evidence" value="ECO:0007669"/>
    <property type="project" value="InterPro"/>
</dbReference>
<keyword evidence="3 9" id="KW-0698">rRNA processing</keyword>
<dbReference type="GO" id="GO:0008270">
    <property type="term" value="F:zinc ion binding"/>
    <property type="evidence" value="ECO:0007669"/>
    <property type="project" value="UniProtKB-UniRule"/>
</dbReference>
<keyword evidence="11" id="KW-1185">Reference proteome</keyword>
<dbReference type="InterPro" id="IPR002036">
    <property type="entry name" value="YbeY"/>
</dbReference>
<comment type="caution">
    <text evidence="10">The sequence shown here is derived from an EMBL/GenBank/DDBJ whole genome shotgun (WGS) entry which is preliminary data.</text>
</comment>